<organism evidence="10 11">
    <name type="scientific">Alcaligenes xylosoxydans xylosoxydans</name>
    <name type="common">Achromobacter xylosoxidans</name>
    <dbReference type="NCBI Taxonomy" id="85698"/>
    <lineage>
        <taxon>Bacteria</taxon>
        <taxon>Pseudomonadati</taxon>
        <taxon>Pseudomonadota</taxon>
        <taxon>Betaproteobacteria</taxon>
        <taxon>Burkholderiales</taxon>
        <taxon>Alcaligenaceae</taxon>
        <taxon>Achromobacter</taxon>
    </lineage>
</organism>
<dbReference type="InterPro" id="IPR029060">
    <property type="entry name" value="PIN-like_dom_sf"/>
</dbReference>
<dbReference type="HAMAP" id="MF_00265">
    <property type="entry name" value="VapC_Nob1"/>
    <property type="match status" value="1"/>
</dbReference>
<comment type="function">
    <text evidence="8">Toxic component of a toxin-antitoxin (TA) system. An RNase.</text>
</comment>
<dbReference type="InterPro" id="IPR050556">
    <property type="entry name" value="Type_II_TA_system_RNase"/>
</dbReference>
<comment type="cofactor">
    <cofactor evidence="1 8">
        <name>Mg(2+)</name>
        <dbReference type="ChEBI" id="CHEBI:18420"/>
    </cofactor>
</comment>
<dbReference type="Gene3D" id="3.40.50.1010">
    <property type="entry name" value="5'-nuclease"/>
    <property type="match status" value="1"/>
</dbReference>
<evidence type="ECO:0000256" key="7">
    <source>
        <dbReference type="ARBA" id="ARBA00038093"/>
    </source>
</evidence>
<dbReference type="GO" id="GO:0004540">
    <property type="term" value="F:RNA nuclease activity"/>
    <property type="evidence" value="ECO:0007669"/>
    <property type="project" value="InterPro"/>
</dbReference>
<keyword evidence="3 8" id="KW-0540">Nuclease</keyword>
<evidence type="ECO:0000256" key="5">
    <source>
        <dbReference type="ARBA" id="ARBA00022801"/>
    </source>
</evidence>
<reference evidence="10 11" key="1">
    <citation type="submission" date="2016-09" db="EMBL/GenBank/DDBJ databases">
        <title>Phylogenomics of Achromobacter.</title>
        <authorList>
            <person name="Jeukens J."/>
            <person name="Freschi L."/>
            <person name="Vincent A.T."/>
            <person name="Emond-Rheault J.-G."/>
            <person name="Kukavica-Ibrulj I."/>
            <person name="Charette S.J."/>
            <person name="Levesque R.C."/>
        </authorList>
    </citation>
    <scope>NUCLEOTIDE SEQUENCE [LARGE SCALE GENOMIC DNA]</scope>
    <source>
        <strain evidence="10 11">AUS488</strain>
    </source>
</reference>
<sequence length="142" mass="15914">MMFLLDTNVLSELRKAGDGKADRNVIAWLSNEDAVNFYVSAITLMEIEIGVLRMERRDADQGARLRAWMRDRVLPEFSERTLPLDAAVSLRCARLHVPDLRPERDAFIAATALVHGMTLVTRNVSDFSGCGVRLVNPWEASA</sequence>
<evidence type="ECO:0000256" key="1">
    <source>
        <dbReference type="ARBA" id="ARBA00001946"/>
    </source>
</evidence>
<keyword evidence="8" id="KW-0800">Toxin</keyword>
<feature type="domain" description="PIN" evidence="9">
    <location>
        <begin position="4"/>
        <end position="123"/>
    </location>
</feature>
<gene>
    <name evidence="8" type="primary">vapC</name>
    <name evidence="10" type="ORF">BIZ92_07575</name>
</gene>
<name>A0A1R1JZV7_ALCXX</name>
<evidence type="ECO:0000259" key="9">
    <source>
        <dbReference type="Pfam" id="PF01850"/>
    </source>
</evidence>
<dbReference type="EMBL" id="MJMN01000002">
    <property type="protein sequence ID" value="OMG92735.1"/>
    <property type="molecule type" value="Genomic_DNA"/>
</dbReference>
<dbReference type="Proteomes" id="UP000187251">
    <property type="component" value="Unassembled WGS sequence"/>
</dbReference>
<dbReference type="Pfam" id="PF01850">
    <property type="entry name" value="PIN"/>
    <property type="match status" value="1"/>
</dbReference>
<keyword evidence="2 8" id="KW-1277">Toxin-antitoxin system</keyword>
<feature type="binding site" evidence="8">
    <location>
        <position position="105"/>
    </location>
    <ligand>
        <name>Mg(2+)</name>
        <dbReference type="ChEBI" id="CHEBI:18420"/>
    </ligand>
</feature>
<evidence type="ECO:0000256" key="4">
    <source>
        <dbReference type="ARBA" id="ARBA00022723"/>
    </source>
</evidence>
<dbReference type="PANTHER" id="PTHR33653:SF1">
    <property type="entry name" value="RIBONUCLEASE VAPC2"/>
    <property type="match status" value="1"/>
</dbReference>
<dbReference type="GO" id="GO:0016787">
    <property type="term" value="F:hydrolase activity"/>
    <property type="evidence" value="ECO:0007669"/>
    <property type="project" value="UniProtKB-KW"/>
</dbReference>
<evidence type="ECO:0000256" key="2">
    <source>
        <dbReference type="ARBA" id="ARBA00022649"/>
    </source>
</evidence>
<dbReference type="InterPro" id="IPR002716">
    <property type="entry name" value="PIN_dom"/>
</dbReference>
<dbReference type="EC" id="3.1.-.-" evidence="8"/>
<dbReference type="GO" id="GO:0000287">
    <property type="term" value="F:magnesium ion binding"/>
    <property type="evidence" value="ECO:0007669"/>
    <property type="project" value="UniProtKB-UniRule"/>
</dbReference>
<dbReference type="RefSeq" id="WP_076409551.1">
    <property type="nucleotide sequence ID" value="NZ_AP028040.1"/>
</dbReference>
<dbReference type="InterPro" id="IPR022907">
    <property type="entry name" value="VapC_family"/>
</dbReference>
<dbReference type="AlphaFoldDB" id="A0A1R1JZV7"/>
<evidence type="ECO:0000256" key="3">
    <source>
        <dbReference type="ARBA" id="ARBA00022722"/>
    </source>
</evidence>
<evidence type="ECO:0000313" key="11">
    <source>
        <dbReference type="Proteomes" id="UP000187251"/>
    </source>
</evidence>
<comment type="similarity">
    <text evidence="7 8">Belongs to the PINc/VapC protein family.</text>
</comment>
<keyword evidence="5 8" id="KW-0378">Hydrolase</keyword>
<keyword evidence="4 8" id="KW-0479">Metal-binding</keyword>
<dbReference type="GO" id="GO:0090729">
    <property type="term" value="F:toxin activity"/>
    <property type="evidence" value="ECO:0007669"/>
    <property type="project" value="UniProtKB-KW"/>
</dbReference>
<dbReference type="PANTHER" id="PTHR33653">
    <property type="entry name" value="RIBONUCLEASE VAPC2"/>
    <property type="match status" value="1"/>
</dbReference>
<dbReference type="OrthoDB" id="9804823at2"/>
<proteinExistence type="inferred from homology"/>
<accession>A0A1R1JZV7</accession>
<keyword evidence="6 8" id="KW-0460">Magnesium</keyword>
<evidence type="ECO:0000256" key="6">
    <source>
        <dbReference type="ARBA" id="ARBA00022842"/>
    </source>
</evidence>
<evidence type="ECO:0000256" key="8">
    <source>
        <dbReference type="HAMAP-Rule" id="MF_00265"/>
    </source>
</evidence>
<evidence type="ECO:0000313" key="10">
    <source>
        <dbReference type="EMBL" id="OMG92735.1"/>
    </source>
</evidence>
<feature type="binding site" evidence="8">
    <location>
        <position position="6"/>
    </location>
    <ligand>
        <name>Mg(2+)</name>
        <dbReference type="ChEBI" id="CHEBI:18420"/>
    </ligand>
</feature>
<protein>
    <recommendedName>
        <fullName evidence="8">Ribonuclease VapC</fullName>
        <shortName evidence="8">RNase VapC</shortName>
        <ecNumber evidence="8">3.1.-.-</ecNumber>
    </recommendedName>
    <alternativeName>
        <fullName evidence="8">Toxin VapC</fullName>
    </alternativeName>
</protein>
<comment type="caution">
    <text evidence="10">The sequence shown here is derived from an EMBL/GenBank/DDBJ whole genome shotgun (WGS) entry which is preliminary data.</text>
</comment>
<dbReference type="CDD" id="cd18746">
    <property type="entry name" value="PIN_VapC4-5_FitB-like"/>
    <property type="match status" value="1"/>
</dbReference>
<dbReference type="SUPFAM" id="SSF88723">
    <property type="entry name" value="PIN domain-like"/>
    <property type="match status" value="1"/>
</dbReference>